<evidence type="ECO:0000313" key="4">
    <source>
        <dbReference type="EMBL" id="MBP2189145.1"/>
    </source>
</evidence>
<keyword evidence="2" id="KW-0732">Signal</keyword>
<dbReference type="Proteomes" id="UP001519325">
    <property type="component" value="Unassembled WGS sequence"/>
</dbReference>
<name>A0ABS4QBS0_9NOCA</name>
<sequence length="212" mass="21990">MFTSRTRITLAIAAIGLLAAGCSDDSESMPGMDHGASSSASSSSAVATSSPGARTDFNDADVAFLQGMYPHHAQAVEMAELVPGRSQNPQLLALATAVEQAQAPEMQQMSTLLQSFGKPAPSASGEHGGHGSTMPGMMSTEQMNALRAANGTAFDRQWLEMMIQHHQGAIAMAEPEIAHGVNPESVALARAVVSAQQAEIDTMNGMLAALPN</sequence>
<feature type="compositionally biased region" description="Low complexity" evidence="1">
    <location>
        <begin position="36"/>
        <end position="50"/>
    </location>
</feature>
<gene>
    <name evidence="4" type="ORF">BJ987_002046</name>
</gene>
<organism evidence="4 5">
    <name type="scientific">Nocardia goodfellowii</name>
    <dbReference type="NCBI Taxonomy" id="882446"/>
    <lineage>
        <taxon>Bacteria</taxon>
        <taxon>Bacillati</taxon>
        <taxon>Actinomycetota</taxon>
        <taxon>Actinomycetes</taxon>
        <taxon>Mycobacteriales</taxon>
        <taxon>Nocardiaceae</taxon>
        <taxon>Nocardia</taxon>
    </lineage>
</organism>
<dbReference type="InterPro" id="IPR005183">
    <property type="entry name" value="DUF305_CopM-like"/>
</dbReference>
<evidence type="ECO:0000256" key="2">
    <source>
        <dbReference type="SAM" id="SignalP"/>
    </source>
</evidence>
<dbReference type="Pfam" id="PF03713">
    <property type="entry name" value="DUF305"/>
    <property type="match status" value="1"/>
</dbReference>
<accession>A0ABS4QBS0</accession>
<dbReference type="Gene3D" id="1.20.1260.10">
    <property type="match status" value="1"/>
</dbReference>
<evidence type="ECO:0000256" key="1">
    <source>
        <dbReference type="SAM" id="MobiDB-lite"/>
    </source>
</evidence>
<reference evidence="4 5" key="1">
    <citation type="submission" date="2021-03" db="EMBL/GenBank/DDBJ databases">
        <title>Sequencing the genomes of 1000 actinobacteria strains.</title>
        <authorList>
            <person name="Klenk H.-P."/>
        </authorList>
    </citation>
    <scope>NUCLEOTIDE SEQUENCE [LARGE SCALE GENOMIC DNA]</scope>
    <source>
        <strain evidence="4 5">DSM 45516</strain>
    </source>
</reference>
<protein>
    <submittedName>
        <fullName evidence="4">Uncharacterized protein (DUF305 family)</fullName>
    </submittedName>
</protein>
<keyword evidence="5" id="KW-1185">Reference proteome</keyword>
<dbReference type="InterPro" id="IPR012347">
    <property type="entry name" value="Ferritin-like"/>
</dbReference>
<feature type="region of interest" description="Disordered" evidence="1">
    <location>
        <begin position="28"/>
        <end position="52"/>
    </location>
</feature>
<feature type="domain" description="DUF305" evidence="3">
    <location>
        <begin position="61"/>
        <end position="207"/>
    </location>
</feature>
<comment type="caution">
    <text evidence="4">The sequence shown here is derived from an EMBL/GenBank/DDBJ whole genome shotgun (WGS) entry which is preliminary data.</text>
</comment>
<dbReference type="PANTHER" id="PTHR36933">
    <property type="entry name" value="SLL0788 PROTEIN"/>
    <property type="match status" value="1"/>
</dbReference>
<proteinExistence type="predicted"/>
<evidence type="ECO:0000259" key="3">
    <source>
        <dbReference type="Pfam" id="PF03713"/>
    </source>
</evidence>
<dbReference type="RefSeq" id="WP_209887404.1">
    <property type="nucleotide sequence ID" value="NZ_JAGGMR010000001.1"/>
</dbReference>
<feature type="signal peptide" evidence="2">
    <location>
        <begin position="1"/>
        <end position="19"/>
    </location>
</feature>
<feature type="region of interest" description="Disordered" evidence="1">
    <location>
        <begin position="117"/>
        <end position="137"/>
    </location>
</feature>
<evidence type="ECO:0000313" key="5">
    <source>
        <dbReference type="Proteomes" id="UP001519325"/>
    </source>
</evidence>
<dbReference type="PROSITE" id="PS51257">
    <property type="entry name" value="PROKAR_LIPOPROTEIN"/>
    <property type="match status" value="1"/>
</dbReference>
<feature type="chain" id="PRO_5045090104" evidence="2">
    <location>
        <begin position="20"/>
        <end position="212"/>
    </location>
</feature>
<dbReference type="PANTHER" id="PTHR36933:SF1">
    <property type="entry name" value="SLL0788 PROTEIN"/>
    <property type="match status" value="1"/>
</dbReference>
<dbReference type="EMBL" id="JAGGMR010000001">
    <property type="protein sequence ID" value="MBP2189145.1"/>
    <property type="molecule type" value="Genomic_DNA"/>
</dbReference>